<comment type="caution">
    <text evidence="1">The sequence shown here is derived from an EMBL/GenBank/DDBJ whole genome shotgun (WGS) entry which is preliminary data.</text>
</comment>
<keyword evidence="1" id="KW-0808">Transferase</keyword>
<name>A0A8H4KIT0_9HYPO</name>
<dbReference type="PANTHER" id="PTHR37542:SF3">
    <property type="entry name" value="PRION-INHIBITION AND PROPAGATION HELO DOMAIN-CONTAINING PROTEIN"/>
    <property type="match status" value="1"/>
</dbReference>
<dbReference type="Gene3D" id="1.10.510.10">
    <property type="entry name" value="Transferase(Phosphotransferase) domain 1"/>
    <property type="match status" value="1"/>
</dbReference>
<dbReference type="PANTHER" id="PTHR37542">
    <property type="entry name" value="HELO DOMAIN-CONTAINING PROTEIN-RELATED"/>
    <property type="match status" value="1"/>
</dbReference>
<evidence type="ECO:0000313" key="2">
    <source>
        <dbReference type="Proteomes" id="UP000605986"/>
    </source>
</evidence>
<dbReference type="AlphaFoldDB" id="A0A8H4KIT0"/>
<reference evidence="1" key="1">
    <citation type="submission" date="2020-01" db="EMBL/GenBank/DDBJ databases">
        <title>Identification and distribution of gene clusters putatively required for synthesis of sphingolipid metabolism inhibitors in phylogenetically diverse species of the filamentous fungus Fusarium.</title>
        <authorList>
            <person name="Kim H.-S."/>
            <person name="Busman M."/>
            <person name="Brown D.W."/>
            <person name="Divon H."/>
            <person name="Uhlig S."/>
            <person name="Proctor R.H."/>
        </authorList>
    </citation>
    <scope>NUCLEOTIDE SEQUENCE</scope>
    <source>
        <strain evidence="1">NRRL 53441</strain>
    </source>
</reference>
<dbReference type="InterPro" id="IPR011009">
    <property type="entry name" value="Kinase-like_dom_sf"/>
</dbReference>
<dbReference type="OrthoDB" id="1911848at2759"/>
<gene>
    <name evidence="1" type="ORF">F53441_6797</name>
</gene>
<sequence length="576" mass="66107">MTNFSQLSSPSPYGEHMELFRYLEAQVNHRSELDDLVNDFCRLISLEAFKMHMECFYETGTTDFTNVNKDLLGDKTIELRGGNSGVLVSKSLASLPGKDAHGLTVRHSMLSKYDDPEDDDFMSVLSSLTRTIQKWENQRQDRDFFTKSTSSELSNVSIQTIVFKARKLQLPDTAYQRKPWNFMETSFLKTQPSLQSKRESLTNTVNTTATIARSTTTNSDIANKFLGDMQDNFNDVLKDFQEIILLGSTIDLKSVLVNDFAKLLGVTHAVELKQQIKECDTAPDVMNIPYQSIQFRDPRRDRLSRHWFQNATVSGLPVLVETFRYDPDRRTATALSERRLSLVRRFAYQLTHQRRPSCNILPCIGYYYHRDKKHIGLVFELGREADHNQPAISLKEPYKNPAKSKLSLGYRLKLAYSLAAGLDGLHRIGWIYKDLNSMNVLLIASNLTRNRTSSRRVDSARPYPPEAFLFGFEWARPQKIEVEFGEDLACQTSIYRHPDRWSRPREDQTRAEDIYSLMLKILRDNGPQIVGNTFVAVVKACLNFKEFTEGCTALESYQKLKPEVVEVLKRLVDADI</sequence>
<dbReference type="EMBL" id="JAADJG010000261">
    <property type="protein sequence ID" value="KAF4450013.1"/>
    <property type="molecule type" value="Genomic_DNA"/>
</dbReference>
<proteinExistence type="predicted"/>
<protein>
    <submittedName>
        <fullName evidence="1">Kinase-like protein</fullName>
    </submittedName>
</protein>
<keyword evidence="2" id="KW-1185">Reference proteome</keyword>
<evidence type="ECO:0000313" key="1">
    <source>
        <dbReference type="EMBL" id="KAF4450013.1"/>
    </source>
</evidence>
<dbReference type="SUPFAM" id="SSF56112">
    <property type="entry name" value="Protein kinase-like (PK-like)"/>
    <property type="match status" value="1"/>
</dbReference>
<dbReference type="Proteomes" id="UP000605986">
    <property type="component" value="Unassembled WGS sequence"/>
</dbReference>
<keyword evidence="1" id="KW-0418">Kinase</keyword>
<dbReference type="GO" id="GO:0016301">
    <property type="term" value="F:kinase activity"/>
    <property type="evidence" value="ECO:0007669"/>
    <property type="project" value="UniProtKB-KW"/>
</dbReference>
<accession>A0A8H4KIT0</accession>
<organism evidence="1 2">
    <name type="scientific">Fusarium austroafricanum</name>
    <dbReference type="NCBI Taxonomy" id="2364996"/>
    <lineage>
        <taxon>Eukaryota</taxon>
        <taxon>Fungi</taxon>
        <taxon>Dikarya</taxon>
        <taxon>Ascomycota</taxon>
        <taxon>Pezizomycotina</taxon>
        <taxon>Sordariomycetes</taxon>
        <taxon>Hypocreomycetidae</taxon>
        <taxon>Hypocreales</taxon>
        <taxon>Nectriaceae</taxon>
        <taxon>Fusarium</taxon>
        <taxon>Fusarium concolor species complex</taxon>
    </lineage>
</organism>